<organism evidence="4 5">
    <name type="scientific">Candidatus Ventrousia excrementavium</name>
    <dbReference type="NCBI Taxonomy" id="2840961"/>
    <lineage>
        <taxon>Bacteria</taxon>
        <taxon>Bacillati</taxon>
        <taxon>Bacillota</taxon>
        <taxon>Clostridia</taxon>
        <taxon>Eubacteriales</taxon>
        <taxon>Clostridiaceae</taxon>
        <taxon>Clostridiaceae incertae sedis</taxon>
        <taxon>Candidatus Ventrousia</taxon>
    </lineage>
</organism>
<gene>
    <name evidence="4" type="ORF">IAB67_04970</name>
</gene>
<name>A0A9D1IX25_9CLOT</name>
<dbReference type="AlphaFoldDB" id="A0A9D1IX25"/>
<feature type="domain" description="Calcineurin-like phosphoesterase" evidence="3">
    <location>
        <begin position="1"/>
        <end position="141"/>
    </location>
</feature>
<accession>A0A9D1IX25</accession>
<dbReference type="GO" id="GO:0016787">
    <property type="term" value="F:hydrolase activity"/>
    <property type="evidence" value="ECO:0007669"/>
    <property type="project" value="UniProtKB-UniRule"/>
</dbReference>
<proteinExistence type="inferred from homology"/>
<dbReference type="EC" id="3.1.4.-" evidence="2"/>
<dbReference type="Pfam" id="PF12850">
    <property type="entry name" value="Metallophos_2"/>
    <property type="match status" value="1"/>
</dbReference>
<dbReference type="InterPro" id="IPR029052">
    <property type="entry name" value="Metallo-depent_PP-like"/>
</dbReference>
<keyword evidence="2" id="KW-0479">Metal-binding</keyword>
<comment type="caution">
    <text evidence="4">The sequence shown here is derived from an EMBL/GenBank/DDBJ whole genome shotgun (WGS) entry which is preliminary data.</text>
</comment>
<evidence type="ECO:0000313" key="5">
    <source>
        <dbReference type="Proteomes" id="UP000824073"/>
    </source>
</evidence>
<dbReference type="NCBIfam" id="TIGR00040">
    <property type="entry name" value="yfcE"/>
    <property type="match status" value="1"/>
</dbReference>
<dbReference type="InterPro" id="IPR000979">
    <property type="entry name" value="Phosphodiesterase_MJ0936/Vps29"/>
</dbReference>
<dbReference type="EMBL" id="DVMR01000042">
    <property type="protein sequence ID" value="HIU43634.1"/>
    <property type="molecule type" value="Genomic_DNA"/>
</dbReference>
<evidence type="ECO:0000259" key="3">
    <source>
        <dbReference type="Pfam" id="PF12850"/>
    </source>
</evidence>
<comment type="cofactor">
    <cofactor evidence="2">
        <name>a divalent metal cation</name>
        <dbReference type="ChEBI" id="CHEBI:60240"/>
    </cofactor>
</comment>
<evidence type="ECO:0000256" key="2">
    <source>
        <dbReference type="RuleBase" id="RU362039"/>
    </source>
</evidence>
<dbReference type="InterPro" id="IPR024654">
    <property type="entry name" value="Calcineurin-like_PHP_lpxH"/>
</dbReference>
<evidence type="ECO:0000256" key="1">
    <source>
        <dbReference type="ARBA" id="ARBA00008950"/>
    </source>
</evidence>
<dbReference type="Proteomes" id="UP000824073">
    <property type="component" value="Unassembled WGS sequence"/>
</dbReference>
<reference evidence="4" key="1">
    <citation type="submission" date="2020-10" db="EMBL/GenBank/DDBJ databases">
        <authorList>
            <person name="Gilroy R."/>
        </authorList>
    </citation>
    <scope>NUCLEOTIDE SEQUENCE</scope>
    <source>
        <strain evidence="4">CHK191-8634</strain>
    </source>
</reference>
<dbReference type="PANTHER" id="PTHR11124">
    <property type="entry name" value="VACUOLAR SORTING PROTEIN VPS29"/>
    <property type="match status" value="1"/>
</dbReference>
<evidence type="ECO:0000313" key="4">
    <source>
        <dbReference type="EMBL" id="HIU43634.1"/>
    </source>
</evidence>
<dbReference type="GO" id="GO:0046872">
    <property type="term" value="F:metal ion binding"/>
    <property type="evidence" value="ECO:0007669"/>
    <property type="project" value="UniProtKB-KW"/>
</dbReference>
<dbReference type="SUPFAM" id="SSF56300">
    <property type="entry name" value="Metallo-dependent phosphatases"/>
    <property type="match status" value="1"/>
</dbReference>
<comment type="similarity">
    <text evidence="1 2">Belongs to the metallophosphoesterase superfamily. YfcE family.</text>
</comment>
<sequence length="157" mass="17494">MKVCVCSDSHGNAAGMTKMLEYEAPDVFIFLGDGLRDLKALKLPSNCRRYAVRGNCDFGADEPEMRLLNLENIRILMVHGHRYAVKSSLLRLSLLAQEHRADVTLYGHTHRQDAQWIDDRLLLCPGSVGSSHGSYAVLSVDHGRFDFVLKGRGALQP</sequence>
<dbReference type="Gene3D" id="3.60.21.10">
    <property type="match status" value="1"/>
</dbReference>
<reference evidence="4" key="2">
    <citation type="journal article" date="2021" name="PeerJ">
        <title>Extensive microbial diversity within the chicken gut microbiome revealed by metagenomics and culture.</title>
        <authorList>
            <person name="Gilroy R."/>
            <person name="Ravi A."/>
            <person name="Getino M."/>
            <person name="Pursley I."/>
            <person name="Horton D.L."/>
            <person name="Alikhan N.F."/>
            <person name="Baker D."/>
            <person name="Gharbi K."/>
            <person name="Hall N."/>
            <person name="Watson M."/>
            <person name="Adriaenssens E.M."/>
            <person name="Foster-Nyarko E."/>
            <person name="Jarju S."/>
            <person name="Secka A."/>
            <person name="Antonio M."/>
            <person name="Oren A."/>
            <person name="Chaudhuri R.R."/>
            <person name="La Ragione R."/>
            <person name="Hildebrand F."/>
            <person name="Pallen M.J."/>
        </authorList>
    </citation>
    <scope>NUCLEOTIDE SEQUENCE</scope>
    <source>
        <strain evidence="4">CHK191-8634</strain>
    </source>
</reference>
<protein>
    <recommendedName>
        <fullName evidence="2">Phosphoesterase</fullName>
        <ecNumber evidence="2">3.1.4.-</ecNumber>
    </recommendedName>
</protein>